<dbReference type="PANTHER" id="PTHR39328">
    <property type="entry name" value="BLL2871 PROTEIN"/>
    <property type="match status" value="1"/>
</dbReference>
<evidence type="ECO:0000313" key="1">
    <source>
        <dbReference type="EMBL" id="MCK0198746.1"/>
    </source>
</evidence>
<protein>
    <submittedName>
        <fullName evidence="1">DUF1028 domain-containing protein</fullName>
    </submittedName>
</protein>
<evidence type="ECO:0000313" key="2">
    <source>
        <dbReference type="Proteomes" id="UP001203284"/>
    </source>
</evidence>
<dbReference type="InterPro" id="IPR029055">
    <property type="entry name" value="Ntn_hydrolases_N"/>
</dbReference>
<name>A0ABT0DFJ5_9HYPH</name>
<dbReference type="Proteomes" id="UP001203284">
    <property type="component" value="Unassembled WGS sequence"/>
</dbReference>
<sequence>MPELNTFSIVGQCPETRCVGVAVATAVPAVGSMCPFTRPGVGAVSTQSWVNPYLAIAVLDAMAGGATASDALARALFDDPARELRQIGVVDAAGRAASWSGSGCTGWFGHEVGEGFAVQGNMLTGPEVIAAMAQAWRAGAGRALGERLMRAMEAGDRAGGDKRGKQSAALRIQGAEDYPALDLRVDEHAEPVKELRRVLDIAVRQLVPFVEGMPKRGAPPGPAPEEVTQLLARAPQDRPGGTGDNGTAARLAAATGLPPDAGRLQFLLAQFAPILREIELLRSVDLAAVHPPVIFDPTLPYRRMQP</sequence>
<dbReference type="EMBL" id="JALKCH010000014">
    <property type="protein sequence ID" value="MCK0198746.1"/>
    <property type="molecule type" value="Genomic_DNA"/>
</dbReference>
<reference evidence="1 2" key="1">
    <citation type="submission" date="2022-04" db="EMBL/GenBank/DDBJ databases">
        <authorList>
            <person name="Grouzdev D.S."/>
            <person name="Pantiukh K.S."/>
            <person name="Krutkina M.S."/>
        </authorList>
    </citation>
    <scope>NUCLEOTIDE SEQUENCE [LARGE SCALE GENOMIC DNA]</scope>
    <source>
        <strain evidence="1 2">6x-1</strain>
    </source>
</reference>
<comment type="caution">
    <text evidence="1">The sequence shown here is derived from an EMBL/GenBank/DDBJ whole genome shotgun (WGS) entry which is preliminary data.</text>
</comment>
<organism evidence="1 2">
    <name type="scientific">Ancylobacter crimeensis</name>
    <dbReference type="NCBI Taxonomy" id="2579147"/>
    <lineage>
        <taxon>Bacteria</taxon>
        <taxon>Pseudomonadati</taxon>
        <taxon>Pseudomonadota</taxon>
        <taxon>Alphaproteobacteria</taxon>
        <taxon>Hyphomicrobiales</taxon>
        <taxon>Xanthobacteraceae</taxon>
        <taxon>Ancylobacter</taxon>
    </lineage>
</organism>
<dbReference type="RefSeq" id="WP_247030648.1">
    <property type="nucleotide sequence ID" value="NZ_JALKCH010000014.1"/>
</dbReference>
<proteinExistence type="predicted"/>
<dbReference type="PANTHER" id="PTHR39328:SF1">
    <property type="entry name" value="BLL2871 PROTEIN"/>
    <property type="match status" value="1"/>
</dbReference>
<dbReference type="SUPFAM" id="SSF56235">
    <property type="entry name" value="N-terminal nucleophile aminohydrolases (Ntn hydrolases)"/>
    <property type="match status" value="1"/>
</dbReference>
<dbReference type="Gene3D" id="3.60.20.10">
    <property type="entry name" value="Glutamine Phosphoribosylpyrophosphate, subunit 1, domain 1"/>
    <property type="match status" value="1"/>
</dbReference>
<gene>
    <name evidence="1" type="ORF">MWN34_17750</name>
</gene>
<dbReference type="Pfam" id="PF06267">
    <property type="entry name" value="DUF1028"/>
    <property type="match status" value="1"/>
</dbReference>
<keyword evidence="2" id="KW-1185">Reference proteome</keyword>
<dbReference type="InterPro" id="IPR010430">
    <property type="entry name" value="DUF1028"/>
</dbReference>
<accession>A0ABT0DFJ5</accession>